<dbReference type="Pfam" id="PF07730">
    <property type="entry name" value="HisKA_3"/>
    <property type="match status" value="1"/>
</dbReference>
<feature type="transmembrane region" description="Helical" evidence="4">
    <location>
        <begin position="29"/>
        <end position="50"/>
    </location>
</feature>
<keyword evidence="2 6" id="KW-0418">Kinase</keyword>
<proteinExistence type="predicted"/>
<dbReference type="PROSITE" id="PS50109">
    <property type="entry name" value="HIS_KIN"/>
    <property type="match status" value="1"/>
</dbReference>
<dbReference type="SUPFAM" id="SSF55874">
    <property type="entry name" value="ATPase domain of HSP90 chaperone/DNA topoisomerase II/histidine kinase"/>
    <property type="match status" value="1"/>
</dbReference>
<dbReference type="Gene3D" id="1.20.5.1930">
    <property type="match status" value="1"/>
</dbReference>
<dbReference type="InterPro" id="IPR005467">
    <property type="entry name" value="His_kinase_dom"/>
</dbReference>
<organism evidence="6 7">
    <name type="scientific">Actinokineospora globicatena</name>
    <dbReference type="NCBI Taxonomy" id="103729"/>
    <lineage>
        <taxon>Bacteria</taxon>
        <taxon>Bacillati</taxon>
        <taxon>Actinomycetota</taxon>
        <taxon>Actinomycetes</taxon>
        <taxon>Pseudonocardiales</taxon>
        <taxon>Pseudonocardiaceae</taxon>
        <taxon>Actinokineospora</taxon>
    </lineage>
</organism>
<dbReference type="PANTHER" id="PTHR24421">
    <property type="entry name" value="NITRATE/NITRITE SENSOR PROTEIN NARX-RELATED"/>
    <property type="match status" value="1"/>
</dbReference>
<dbReference type="Gene3D" id="3.30.565.10">
    <property type="entry name" value="Histidine kinase-like ATPase, C-terminal domain"/>
    <property type="match status" value="1"/>
</dbReference>
<dbReference type="InterPro" id="IPR017205">
    <property type="entry name" value="Sig_transdc_His_kinase_ChrS"/>
</dbReference>
<accession>A0A9W6QR25</accession>
<keyword evidence="4" id="KW-0472">Membrane</keyword>
<comment type="caution">
    <text evidence="6">The sequence shown here is derived from an EMBL/GenBank/DDBJ whole genome shotgun (WGS) entry which is preliminary data.</text>
</comment>
<keyword evidence="4" id="KW-0812">Transmembrane</keyword>
<dbReference type="Proteomes" id="UP001165042">
    <property type="component" value="Unassembled WGS sequence"/>
</dbReference>
<dbReference type="GO" id="GO:0016020">
    <property type="term" value="C:membrane"/>
    <property type="evidence" value="ECO:0007669"/>
    <property type="project" value="InterPro"/>
</dbReference>
<dbReference type="CDD" id="cd16917">
    <property type="entry name" value="HATPase_UhpB-NarQ-NarX-like"/>
    <property type="match status" value="1"/>
</dbReference>
<reference evidence="6" key="1">
    <citation type="submission" date="2023-02" db="EMBL/GenBank/DDBJ databases">
        <title>Actinokineospora globicatena NBRC 15670.</title>
        <authorList>
            <person name="Ichikawa N."/>
            <person name="Sato H."/>
            <person name="Tonouchi N."/>
        </authorList>
    </citation>
    <scope>NUCLEOTIDE SEQUENCE</scope>
    <source>
        <strain evidence="6">NBRC 15670</strain>
    </source>
</reference>
<dbReference type="InterPro" id="IPR050482">
    <property type="entry name" value="Sensor_HK_TwoCompSys"/>
</dbReference>
<keyword evidence="3" id="KW-0902">Two-component regulatory system</keyword>
<dbReference type="PANTHER" id="PTHR24421:SF62">
    <property type="entry name" value="SENSORY TRANSDUCTION HISTIDINE KINASE"/>
    <property type="match status" value="1"/>
</dbReference>
<dbReference type="InterPro" id="IPR003594">
    <property type="entry name" value="HATPase_dom"/>
</dbReference>
<protein>
    <submittedName>
        <fullName evidence="6">Two-component sensor histidine kinase</fullName>
    </submittedName>
</protein>
<evidence type="ECO:0000313" key="7">
    <source>
        <dbReference type="Proteomes" id="UP001165042"/>
    </source>
</evidence>
<dbReference type="SMART" id="SM00387">
    <property type="entry name" value="HATPase_c"/>
    <property type="match status" value="1"/>
</dbReference>
<evidence type="ECO:0000256" key="1">
    <source>
        <dbReference type="ARBA" id="ARBA00022679"/>
    </source>
</evidence>
<feature type="transmembrane region" description="Helical" evidence="4">
    <location>
        <begin position="57"/>
        <end position="75"/>
    </location>
</feature>
<dbReference type="EMBL" id="BSSD01000006">
    <property type="protein sequence ID" value="GLW93178.1"/>
    <property type="molecule type" value="Genomic_DNA"/>
</dbReference>
<name>A0A9W6QR25_9PSEU</name>
<dbReference type="AlphaFoldDB" id="A0A9W6QR25"/>
<evidence type="ECO:0000313" key="6">
    <source>
        <dbReference type="EMBL" id="GLW93178.1"/>
    </source>
</evidence>
<dbReference type="GO" id="GO:0046983">
    <property type="term" value="F:protein dimerization activity"/>
    <property type="evidence" value="ECO:0007669"/>
    <property type="project" value="InterPro"/>
</dbReference>
<evidence type="ECO:0000256" key="2">
    <source>
        <dbReference type="ARBA" id="ARBA00022777"/>
    </source>
</evidence>
<keyword evidence="7" id="KW-1185">Reference proteome</keyword>
<dbReference type="PIRSF" id="PIRSF037434">
    <property type="entry name" value="STHK_ChrS"/>
    <property type="match status" value="1"/>
</dbReference>
<feature type="domain" description="Histidine kinase" evidence="5">
    <location>
        <begin position="287"/>
        <end position="371"/>
    </location>
</feature>
<sequence>MGALNLLIDAVWGSARLRWGIVTSVDSPALPRLLVAGPDLLGLGLIGLVATRDPRPAVLVLAAAMVGCLLVRRRWVLGLLGVLWVTFLAVTPSAVWFAFPLYFLLLRALPIRLATGAVALTAATAVAGFGWHQHALSIGTVIGPPIGAVVAVAVVVLHREGERRRVLTEGLAAAERAAGVLAERERLAREVHDTLAQSLSSIHLLLSAAQKGDTATHVAAAKAAAGQALAEARRFVRDQNPPALDGGSLPDALRAACVATAAASGLAVRCDTTGHEVDLPDTHQLALLRVAQSALGNVVNHAGATEVRVTLSYQDTEVTLDVVDNGVGITTGPGFGLATMRARARALAGDLVVESDPGRGTAIAVTLPVVTA</sequence>
<dbReference type="Pfam" id="PF02518">
    <property type="entry name" value="HATPase_c"/>
    <property type="match status" value="1"/>
</dbReference>
<feature type="transmembrane region" description="Helical" evidence="4">
    <location>
        <begin position="81"/>
        <end position="106"/>
    </location>
</feature>
<evidence type="ECO:0000256" key="4">
    <source>
        <dbReference type="SAM" id="Phobius"/>
    </source>
</evidence>
<evidence type="ECO:0000256" key="3">
    <source>
        <dbReference type="ARBA" id="ARBA00023012"/>
    </source>
</evidence>
<keyword evidence="1" id="KW-0808">Transferase</keyword>
<dbReference type="GO" id="GO:0000155">
    <property type="term" value="F:phosphorelay sensor kinase activity"/>
    <property type="evidence" value="ECO:0007669"/>
    <property type="project" value="InterPro"/>
</dbReference>
<keyword evidence="4" id="KW-1133">Transmembrane helix</keyword>
<dbReference type="InterPro" id="IPR011712">
    <property type="entry name" value="Sig_transdc_His_kin_sub3_dim/P"/>
</dbReference>
<gene>
    <name evidence="6" type="ORF">Aglo03_39940</name>
</gene>
<feature type="transmembrane region" description="Helical" evidence="4">
    <location>
        <begin position="137"/>
        <end position="157"/>
    </location>
</feature>
<dbReference type="InterPro" id="IPR036890">
    <property type="entry name" value="HATPase_C_sf"/>
</dbReference>
<feature type="transmembrane region" description="Helical" evidence="4">
    <location>
        <begin position="113"/>
        <end position="131"/>
    </location>
</feature>
<evidence type="ECO:0000259" key="5">
    <source>
        <dbReference type="PROSITE" id="PS50109"/>
    </source>
</evidence>